<gene>
    <name evidence="4" type="ORF">NP493_27g00016</name>
</gene>
<dbReference type="PANTHER" id="PTHR31624:SF4">
    <property type="entry name" value="CHROMOSOME 16 OPEN READING FRAME 72"/>
    <property type="match status" value="1"/>
</dbReference>
<comment type="caution">
    <text evidence="4">The sequence shown here is derived from an EMBL/GenBank/DDBJ whole genome shotgun (WGS) entry which is preliminary data.</text>
</comment>
<dbReference type="GO" id="GO:0005634">
    <property type="term" value="C:nucleus"/>
    <property type="evidence" value="ECO:0007669"/>
    <property type="project" value="UniProtKB-SubCell"/>
</dbReference>
<dbReference type="EMBL" id="JAODUO010000026">
    <property type="protein sequence ID" value="KAK2192628.1"/>
    <property type="molecule type" value="Genomic_DNA"/>
</dbReference>
<proteinExistence type="predicted"/>
<dbReference type="Pfam" id="PF15251">
    <property type="entry name" value="TAPR1-like"/>
    <property type="match status" value="1"/>
</dbReference>
<sequence>MSENADSDPDHFGDGWIRKWEDQCRQDWEDESNMEDIIQRENEREAQRLWMSFQNCATAIAQLYKDGSNQNAVSIWIPFQNAASSVSLMYRDSLDTMRRSYDMGSQSGYLRRTRDILSWAKKRRHHIRREDLVAFLCGKAPPVRHRGSTSLGRSASRVSVDRSSPRLPPATEPMEDQAEPDLQPFREALALQGLSGAMSNVSVRHNSSSSAGVGYEQSNVNELHCFIMDEMSRRSETRKRTSSNGDVIMDSPSRKRSRLF</sequence>
<name>A0AAD9PDG5_RIDPI</name>
<dbReference type="Proteomes" id="UP001209878">
    <property type="component" value="Unassembled WGS sequence"/>
</dbReference>
<evidence type="ECO:0000313" key="4">
    <source>
        <dbReference type="EMBL" id="KAK2192628.1"/>
    </source>
</evidence>
<organism evidence="4 5">
    <name type="scientific">Ridgeia piscesae</name>
    <name type="common">Tubeworm</name>
    <dbReference type="NCBI Taxonomy" id="27915"/>
    <lineage>
        <taxon>Eukaryota</taxon>
        <taxon>Metazoa</taxon>
        <taxon>Spiralia</taxon>
        <taxon>Lophotrochozoa</taxon>
        <taxon>Annelida</taxon>
        <taxon>Polychaeta</taxon>
        <taxon>Sedentaria</taxon>
        <taxon>Canalipalpata</taxon>
        <taxon>Sabellida</taxon>
        <taxon>Siboglinidae</taxon>
        <taxon>Ridgeia</taxon>
    </lineage>
</organism>
<accession>A0AAD9PDG5</accession>
<evidence type="ECO:0000256" key="1">
    <source>
        <dbReference type="ARBA" id="ARBA00004123"/>
    </source>
</evidence>
<feature type="region of interest" description="Disordered" evidence="3">
    <location>
        <begin position="143"/>
        <end position="178"/>
    </location>
</feature>
<feature type="region of interest" description="Disordered" evidence="3">
    <location>
        <begin position="233"/>
        <end position="260"/>
    </location>
</feature>
<evidence type="ECO:0000313" key="5">
    <source>
        <dbReference type="Proteomes" id="UP001209878"/>
    </source>
</evidence>
<dbReference type="AlphaFoldDB" id="A0AAD9PDG5"/>
<evidence type="ECO:0000256" key="2">
    <source>
        <dbReference type="ARBA" id="ARBA00023242"/>
    </source>
</evidence>
<protein>
    <submittedName>
        <fullName evidence="4">Uncharacterized protein</fullName>
    </submittedName>
</protein>
<dbReference type="InterPro" id="IPR029196">
    <property type="entry name" value="HAPSTR1-like"/>
</dbReference>
<evidence type="ECO:0000256" key="3">
    <source>
        <dbReference type="SAM" id="MobiDB-lite"/>
    </source>
</evidence>
<keyword evidence="5" id="KW-1185">Reference proteome</keyword>
<reference evidence="4" key="1">
    <citation type="journal article" date="2023" name="Mol. Biol. Evol.">
        <title>Third-Generation Sequencing Reveals the Adaptive Role of the Epigenome in Three Deep-Sea Polychaetes.</title>
        <authorList>
            <person name="Perez M."/>
            <person name="Aroh O."/>
            <person name="Sun Y."/>
            <person name="Lan Y."/>
            <person name="Juniper S.K."/>
            <person name="Young C.R."/>
            <person name="Angers B."/>
            <person name="Qian P.Y."/>
        </authorList>
    </citation>
    <scope>NUCLEOTIDE SEQUENCE</scope>
    <source>
        <strain evidence="4">R07B-5</strain>
    </source>
</reference>
<dbReference type="InterPro" id="IPR040308">
    <property type="entry name" value="HAPR1"/>
</dbReference>
<dbReference type="PANTHER" id="PTHR31624">
    <property type="entry name" value="UPF0472 PROTEIN C16ORF72"/>
    <property type="match status" value="1"/>
</dbReference>
<keyword evidence="2" id="KW-0539">Nucleus</keyword>
<comment type="subcellular location">
    <subcellularLocation>
        <location evidence="1">Nucleus</location>
    </subcellularLocation>
</comment>